<dbReference type="InterPro" id="IPR002204">
    <property type="entry name" value="3-OH-isobutyrate_DH-rel_CS"/>
</dbReference>
<evidence type="ECO:0000259" key="5">
    <source>
        <dbReference type="Pfam" id="PF03446"/>
    </source>
</evidence>
<reference evidence="7 8" key="1">
    <citation type="submission" date="2018-10" db="EMBL/GenBank/DDBJ databases">
        <authorList>
            <person name="Li J."/>
        </authorList>
    </citation>
    <scope>NUCLEOTIDE SEQUENCE [LARGE SCALE GENOMIC DNA]</scope>
    <source>
        <strain evidence="7 8">IF 016277</strain>
    </source>
</reference>
<dbReference type="EMBL" id="RCUX01000004">
    <property type="protein sequence ID" value="RLP76606.1"/>
    <property type="molecule type" value="Genomic_DNA"/>
</dbReference>
<protein>
    <submittedName>
        <fullName evidence="7">NAD(P)-dependent oxidoreductase</fullName>
    </submittedName>
</protein>
<feature type="domain" description="6-phosphogluconate dehydrogenase NADP-binding" evidence="5">
    <location>
        <begin position="10"/>
        <end position="169"/>
    </location>
</feature>
<evidence type="ECO:0000259" key="6">
    <source>
        <dbReference type="Pfam" id="PF14833"/>
    </source>
</evidence>
<comment type="caution">
    <text evidence="7">The sequence shown here is derived from an EMBL/GenBank/DDBJ whole genome shotgun (WGS) entry which is preliminary data.</text>
</comment>
<keyword evidence="8" id="KW-1185">Reference proteome</keyword>
<feature type="domain" description="3-hydroxyisobutyrate dehydrogenase-like NAD-binding" evidence="6">
    <location>
        <begin position="177"/>
        <end position="293"/>
    </location>
</feature>
<proteinExistence type="inferred from homology"/>
<dbReference type="InterPro" id="IPR029154">
    <property type="entry name" value="HIBADH-like_NADP-bd"/>
</dbReference>
<dbReference type="GO" id="GO:0050661">
    <property type="term" value="F:NADP binding"/>
    <property type="evidence" value="ECO:0007669"/>
    <property type="project" value="InterPro"/>
</dbReference>
<dbReference type="Pfam" id="PF14833">
    <property type="entry name" value="NAD_binding_11"/>
    <property type="match status" value="1"/>
</dbReference>
<name>A0A3L7A875_9MICO</name>
<dbReference type="InterPro" id="IPR013328">
    <property type="entry name" value="6PGD_dom2"/>
</dbReference>
<gene>
    <name evidence="7" type="ORF">D9V32_06620</name>
</gene>
<comment type="similarity">
    <text evidence="1">Belongs to the HIBADH-related family.</text>
</comment>
<dbReference type="Pfam" id="PF03446">
    <property type="entry name" value="NAD_binding_2"/>
    <property type="match status" value="1"/>
</dbReference>
<dbReference type="PIRSF" id="PIRSF000103">
    <property type="entry name" value="HIBADH"/>
    <property type="match status" value="1"/>
</dbReference>
<keyword evidence="2" id="KW-0560">Oxidoreductase</keyword>
<dbReference type="SUPFAM" id="SSF48179">
    <property type="entry name" value="6-phosphogluconate dehydrogenase C-terminal domain-like"/>
    <property type="match status" value="1"/>
</dbReference>
<dbReference type="PANTHER" id="PTHR43060">
    <property type="entry name" value="3-HYDROXYISOBUTYRATE DEHYDROGENASE-LIKE 1, MITOCHONDRIAL-RELATED"/>
    <property type="match status" value="1"/>
</dbReference>
<dbReference type="AlphaFoldDB" id="A0A3L7A875"/>
<dbReference type="InterPro" id="IPR008927">
    <property type="entry name" value="6-PGluconate_DH-like_C_sf"/>
</dbReference>
<keyword evidence="3" id="KW-0520">NAD</keyword>
<dbReference type="Gene3D" id="1.10.1040.10">
    <property type="entry name" value="N-(1-d-carboxylethyl)-l-norvaline Dehydrogenase, domain 2"/>
    <property type="match status" value="1"/>
</dbReference>
<dbReference type="PANTHER" id="PTHR43060:SF15">
    <property type="entry name" value="3-HYDROXYISOBUTYRATE DEHYDROGENASE-LIKE 1, MITOCHONDRIAL-RELATED"/>
    <property type="match status" value="1"/>
</dbReference>
<dbReference type="GO" id="GO:0016054">
    <property type="term" value="P:organic acid catabolic process"/>
    <property type="evidence" value="ECO:0007669"/>
    <property type="project" value="UniProtKB-ARBA"/>
</dbReference>
<accession>A0A3L7A875</accession>
<dbReference type="InterPro" id="IPR006115">
    <property type="entry name" value="6PGDH_NADP-bd"/>
</dbReference>
<dbReference type="PROSITE" id="PS00895">
    <property type="entry name" value="3_HYDROXYISOBUT_DH"/>
    <property type="match status" value="1"/>
</dbReference>
<dbReference type="InterPro" id="IPR036291">
    <property type="entry name" value="NAD(P)-bd_dom_sf"/>
</dbReference>
<dbReference type="GO" id="GO:0016491">
    <property type="term" value="F:oxidoreductase activity"/>
    <property type="evidence" value="ECO:0007669"/>
    <property type="project" value="UniProtKB-KW"/>
</dbReference>
<organism evidence="7 8">
    <name type="scientific">Mycetocola tolaasinivorans</name>
    <dbReference type="NCBI Taxonomy" id="76635"/>
    <lineage>
        <taxon>Bacteria</taxon>
        <taxon>Bacillati</taxon>
        <taxon>Actinomycetota</taxon>
        <taxon>Actinomycetes</taxon>
        <taxon>Micrococcales</taxon>
        <taxon>Microbacteriaceae</taxon>
        <taxon>Mycetocola</taxon>
    </lineage>
</organism>
<evidence type="ECO:0000256" key="2">
    <source>
        <dbReference type="ARBA" id="ARBA00023002"/>
    </source>
</evidence>
<evidence type="ECO:0000313" key="8">
    <source>
        <dbReference type="Proteomes" id="UP000272503"/>
    </source>
</evidence>
<dbReference type="SUPFAM" id="SSF51735">
    <property type="entry name" value="NAD(P)-binding Rossmann-fold domains"/>
    <property type="match status" value="1"/>
</dbReference>
<evidence type="ECO:0000256" key="4">
    <source>
        <dbReference type="PIRSR" id="PIRSR000103-1"/>
    </source>
</evidence>
<evidence type="ECO:0000313" key="7">
    <source>
        <dbReference type="EMBL" id="RLP76606.1"/>
    </source>
</evidence>
<dbReference type="OrthoDB" id="3185659at2"/>
<evidence type="ECO:0000256" key="1">
    <source>
        <dbReference type="ARBA" id="ARBA00009080"/>
    </source>
</evidence>
<dbReference type="GO" id="GO:0051287">
    <property type="term" value="F:NAD binding"/>
    <property type="evidence" value="ECO:0007669"/>
    <property type="project" value="InterPro"/>
</dbReference>
<dbReference type="InterPro" id="IPR015815">
    <property type="entry name" value="HIBADH-related"/>
</dbReference>
<sequence>MVINDVRNLTVGVIGLGSMGAPMARNLLARRPAGTAVHVQSRRPESLTPFVESGAIAQATPRELALAAEIVVVMLPDLAQIEQVLTGPDGLLAGIDTTHTLVVCSSISPTGLRELAARLDAATSGLLRVVDAPVSGGTEGAEAGTLSIMVGGDNADVARVLPVLETMGTPLHLGPLGSGQVAKACNQMIVAATMTAVAEAAVVAERAGLDVAALLPLLQGGYAGSRVLETKADRLIAKDYSPTGIAAFMVKDLTAAVAEADATGTTARQLRTTLGIFEDLVDAGLGEQDLAVVHRFAEIDGAE</sequence>
<dbReference type="Gene3D" id="3.40.50.720">
    <property type="entry name" value="NAD(P)-binding Rossmann-like Domain"/>
    <property type="match status" value="1"/>
</dbReference>
<feature type="active site" evidence="4">
    <location>
        <position position="183"/>
    </location>
</feature>
<evidence type="ECO:0000256" key="3">
    <source>
        <dbReference type="ARBA" id="ARBA00023027"/>
    </source>
</evidence>
<dbReference type="Proteomes" id="UP000272503">
    <property type="component" value="Unassembled WGS sequence"/>
</dbReference>